<reference evidence="8" key="2">
    <citation type="submission" date="2020-09" db="EMBL/GenBank/DDBJ databases">
        <authorList>
            <person name="Sun Q."/>
            <person name="Ohkuma M."/>
        </authorList>
    </citation>
    <scope>NUCLEOTIDE SEQUENCE</scope>
    <source>
        <strain evidence="8">JCM 19831</strain>
    </source>
</reference>
<feature type="active site" description="Proton acceptor" evidence="4">
    <location>
        <position position="368"/>
    </location>
</feature>
<dbReference type="RefSeq" id="WP_190257173.1">
    <property type="nucleotide sequence ID" value="NZ_BMPI01000090.1"/>
</dbReference>
<dbReference type="InterPro" id="IPR020613">
    <property type="entry name" value="Thiolase_CS"/>
</dbReference>
<evidence type="ECO:0000256" key="2">
    <source>
        <dbReference type="ARBA" id="ARBA00022679"/>
    </source>
</evidence>
<dbReference type="SUPFAM" id="SSF53901">
    <property type="entry name" value="Thiolase-like"/>
    <property type="match status" value="2"/>
</dbReference>
<proteinExistence type="inferred from homology"/>
<evidence type="ECO:0000259" key="6">
    <source>
        <dbReference type="Pfam" id="PF00108"/>
    </source>
</evidence>
<evidence type="ECO:0000256" key="1">
    <source>
        <dbReference type="ARBA" id="ARBA00010982"/>
    </source>
</evidence>
<protein>
    <submittedName>
        <fullName evidence="8">Acetyl-CoA acetyltransferase</fullName>
    </submittedName>
</protein>
<feature type="active site" description="Proton acceptor" evidence="4">
    <location>
        <position position="338"/>
    </location>
</feature>
<evidence type="ECO:0000256" key="5">
    <source>
        <dbReference type="RuleBase" id="RU003557"/>
    </source>
</evidence>
<dbReference type="InterPro" id="IPR002155">
    <property type="entry name" value="Thiolase"/>
</dbReference>
<dbReference type="Pfam" id="PF02803">
    <property type="entry name" value="Thiolase_C"/>
    <property type="match status" value="1"/>
</dbReference>
<dbReference type="InterPro" id="IPR020610">
    <property type="entry name" value="Thiolase_AS"/>
</dbReference>
<evidence type="ECO:0000256" key="4">
    <source>
        <dbReference type="PIRSR" id="PIRSR000429-1"/>
    </source>
</evidence>
<dbReference type="InterPro" id="IPR020616">
    <property type="entry name" value="Thiolase_N"/>
</dbReference>
<gene>
    <name evidence="8" type="primary">atoB</name>
    <name evidence="8" type="ORF">GCM10007977_100230</name>
</gene>
<dbReference type="PROSITE" id="PS00737">
    <property type="entry name" value="THIOLASE_2"/>
    <property type="match status" value="1"/>
</dbReference>
<dbReference type="NCBIfam" id="TIGR01930">
    <property type="entry name" value="AcCoA-C-Actrans"/>
    <property type="match status" value="1"/>
</dbReference>
<dbReference type="CDD" id="cd00751">
    <property type="entry name" value="thiolase"/>
    <property type="match status" value="1"/>
</dbReference>
<evidence type="ECO:0000313" key="8">
    <source>
        <dbReference type="EMBL" id="GGM82740.1"/>
    </source>
</evidence>
<feature type="domain" description="Thiolase N-terminal" evidence="6">
    <location>
        <begin position="4"/>
        <end position="251"/>
    </location>
</feature>
<keyword evidence="2 5" id="KW-0808">Transferase</keyword>
<dbReference type="Gene3D" id="3.40.47.10">
    <property type="match status" value="2"/>
</dbReference>
<evidence type="ECO:0000256" key="3">
    <source>
        <dbReference type="ARBA" id="ARBA00023315"/>
    </source>
</evidence>
<dbReference type="InterPro" id="IPR016039">
    <property type="entry name" value="Thiolase-like"/>
</dbReference>
<dbReference type="Proteomes" id="UP000642070">
    <property type="component" value="Unassembled WGS sequence"/>
</dbReference>
<dbReference type="EMBL" id="BMPI01000090">
    <property type="protein sequence ID" value="GGM82740.1"/>
    <property type="molecule type" value="Genomic_DNA"/>
</dbReference>
<name>A0A917UG14_9ACTN</name>
<organism evidence="8 9">
    <name type="scientific">Dactylosporangium sucinum</name>
    <dbReference type="NCBI Taxonomy" id="1424081"/>
    <lineage>
        <taxon>Bacteria</taxon>
        <taxon>Bacillati</taxon>
        <taxon>Actinomycetota</taxon>
        <taxon>Actinomycetes</taxon>
        <taxon>Micromonosporales</taxon>
        <taxon>Micromonosporaceae</taxon>
        <taxon>Dactylosporangium</taxon>
    </lineage>
</organism>
<comment type="caution">
    <text evidence="8">The sequence shown here is derived from an EMBL/GenBank/DDBJ whole genome shotgun (WGS) entry which is preliminary data.</text>
</comment>
<evidence type="ECO:0000259" key="7">
    <source>
        <dbReference type="Pfam" id="PF02803"/>
    </source>
</evidence>
<evidence type="ECO:0000313" key="9">
    <source>
        <dbReference type="Proteomes" id="UP000642070"/>
    </source>
</evidence>
<dbReference type="PANTHER" id="PTHR43365">
    <property type="entry name" value="BLR7806 PROTEIN"/>
    <property type="match status" value="1"/>
</dbReference>
<dbReference type="PROSITE" id="PS00099">
    <property type="entry name" value="THIOLASE_3"/>
    <property type="match status" value="1"/>
</dbReference>
<sequence length="382" mass="39748">MREVVIVEAARSAIGKRNGSLSHLHPVDLLANVQRGLFDRSGIDPAVVGQVVGGCVTQVGRQAANVTRNAWLAAGLPLEVAGTTVDAQCGSSQHATSLAHGLVASGIVDVAVACGVEAMSQVPMGSSYAPGLGTPMESELYGYQWTSQFQGAELIAQRWALNREDLDAFAVQSQQQAAAAWQDGRFDSQIIEVSGCTRDEGMRETSMEGLAGLRTVMGTDDPVVGPAGGLHTAGTASQISDGAAAVLLMTAQRAQEMGVRPLARIVDTCLVGSDPVSMLTGPIPATQHLLKRNDLSMSEVGVVEINEAFASVVLAWQRELDADPDTVNPNGGAIALGHPLGATGCFLITKTVHELQRSGSRYGLITMCCGGGMGTGTLLERC</sequence>
<accession>A0A917UG14</accession>
<keyword evidence="3 5" id="KW-0012">Acyltransferase</keyword>
<dbReference type="AlphaFoldDB" id="A0A917UG14"/>
<reference evidence="8" key="1">
    <citation type="journal article" date="2014" name="Int. J. Syst. Evol. Microbiol.">
        <title>Complete genome sequence of Corynebacterium casei LMG S-19264T (=DSM 44701T), isolated from a smear-ripened cheese.</title>
        <authorList>
            <consortium name="US DOE Joint Genome Institute (JGI-PGF)"/>
            <person name="Walter F."/>
            <person name="Albersmeier A."/>
            <person name="Kalinowski J."/>
            <person name="Ruckert C."/>
        </authorList>
    </citation>
    <scope>NUCLEOTIDE SEQUENCE</scope>
    <source>
        <strain evidence="8">JCM 19831</strain>
    </source>
</reference>
<keyword evidence="9" id="KW-1185">Reference proteome</keyword>
<dbReference type="PANTHER" id="PTHR43365:SF1">
    <property type="entry name" value="ACETYL-COA C-ACYLTRANSFERASE"/>
    <property type="match status" value="1"/>
</dbReference>
<dbReference type="PIRSF" id="PIRSF000429">
    <property type="entry name" value="Ac-CoA_Ac_transf"/>
    <property type="match status" value="1"/>
</dbReference>
<comment type="similarity">
    <text evidence="1 5">Belongs to the thiolase-like superfamily. Thiolase family.</text>
</comment>
<dbReference type="Pfam" id="PF00108">
    <property type="entry name" value="Thiolase_N"/>
    <property type="match status" value="1"/>
</dbReference>
<dbReference type="GO" id="GO:0016747">
    <property type="term" value="F:acyltransferase activity, transferring groups other than amino-acyl groups"/>
    <property type="evidence" value="ECO:0007669"/>
    <property type="project" value="InterPro"/>
</dbReference>
<dbReference type="InterPro" id="IPR020617">
    <property type="entry name" value="Thiolase_C"/>
</dbReference>
<feature type="domain" description="Thiolase C-terminal" evidence="7">
    <location>
        <begin position="260"/>
        <end position="381"/>
    </location>
</feature>
<feature type="active site" description="Acyl-thioester intermediate" evidence="4">
    <location>
        <position position="89"/>
    </location>
</feature>